<dbReference type="InterPro" id="IPR036388">
    <property type="entry name" value="WH-like_DNA-bd_sf"/>
</dbReference>
<accession>A0ABT0XJ49</accession>
<dbReference type="RefSeq" id="WP_251607372.1">
    <property type="nucleotide sequence ID" value="NZ_JAMQJY010000001.1"/>
</dbReference>
<dbReference type="CDD" id="cd07377">
    <property type="entry name" value="WHTH_GntR"/>
    <property type="match status" value="1"/>
</dbReference>
<dbReference type="InterPro" id="IPR036390">
    <property type="entry name" value="WH_DNA-bd_sf"/>
</dbReference>
<feature type="region of interest" description="Disordered" evidence="4">
    <location>
        <begin position="30"/>
        <end position="50"/>
    </location>
</feature>
<evidence type="ECO:0000256" key="1">
    <source>
        <dbReference type="ARBA" id="ARBA00023015"/>
    </source>
</evidence>
<keyword evidence="2" id="KW-0238">DNA-binding</keyword>
<keyword evidence="3" id="KW-0804">Transcription</keyword>
<dbReference type="SUPFAM" id="SSF46785">
    <property type="entry name" value="Winged helix' DNA-binding domain"/>
    <property type="match status" value="1"/>
</dbReference>
<evidence type="ECO:0000256" key="3">
    <source>
        <dbReference type="ARBA" id="ARBA00023163"/>
    </source>
</evidence>
<dbReference type="SMART" id="SM00345">
    <property type="entry name" value="HTH_GNTR"/>
    <property type="match status" value="1"/>
</dbReference>
<dbReference type="Gene3D" id="1.10.10.10">
    <property type="entry name" value="Winged helix-like DNA-binding domain superfamily/Winged helix DNA-binding domain"/>
    <property type="match status" value="1"/>
</dbReference>
<dbReference type="Pfam" id="PF00392">
    <property type="entry name" value="GntR"/>
    <property type="match status" value="1"/>
</dbReference>
<proteinExistence type="predicted"/>
<reference evidence="6" key="1">
    <citation type="submission" date="2022-06" db="EMBL/GenBank/DDBJ databases">
        <title>Alkalicoccobacillus porphyridii sp. nov., isolated from a marine red alga, Porphyridium purpureum and reclassification of Shouchella plakortidis and Shouchella gibsonii as Alkalicoccobacillus plakortidis comb. nov. and Alkalicoccobacillus gibsonii comb. nov.</title>
        <authorList>
            <person name="Kim K.H."/>
            <person name="Lee J.K."/>
            <person name="Han D.M."/>
            <person name="Baek J.H."/>
            <person name="Jeon C.O."/>
        </authorList>
    </citation>
    <scope>NUCLEOTIDE SEQUENCE</scope>
    <source>
        <strain evidence="6">DSM 19153</strain>
    </source>
</reference>
<dbReference type="PANTHER" id="PTHR38445:SF6">
    <property type="entry name" value="GNTR-FAMILY TRANSCRIPTIONAL REGULATOR"/>
    <property type="match status" value="1"/>
</dbReference>
<protein>
    <submittedName>
        <fullName evidence="6">GntR family transcriptional regulator</fullName>
    </submittedName>
</protein>
<evidence type="ECO:0000256" key="2">
    <source>
        <dbReference type="ARBA" id="ARBA00023125"/>
    </source>
</evidence>
<dbReference type="InterPro" id="IPR000524">
    <property type="entry name" value="Tscrpt_reg_HTH_GntR"/>
</dbReference>
<dbReference type="Proteomes" id="UP001203665">
    <property type="component" value="Unassembled WGS sequence"/>
</dbReference>
<evidence type="ECO:0000256" key="4">
    <source>
        <dbReference type="SAM" id="MobiDB-lite"/>
    </source>
</evidence>
<comment type="caution">
    <text evidence="6">The sequence shown here is derived from an EMBL/GenBank/DDBJ whole genome shotgun (WGS) entry which is preliminary data.</text>
</comment>
<feature type="domain" description="HTH gntR-type" evidence="5">
    <location>
        <begin position="9"/>
        <end position="77"/>
    </location>
</feature>
<keyword evidence="1" id="KW-0805">Transcription regulation</keyword>
<evidence type="ECO:0000259" key="5">
    <source>
        <dbReference type="PROSITE" id="PS50949"/>
    </source>
</evidence>
<name>A0ABT0XJ49_9BACI</name>
<gene>
    <name evidence="6" type="ORF">NDM98_10820</name>
</gene>
<dbReference type="PROSITE" id="PS50949">
    <property type="entry name" value="HTH_GNTR"/>
    <property type="match status" value="1"/>
</dbReference>
<organism evidence="6 7">
    <name type="scientific">Alkalicoccobacillus plakortidis</name>
    <dbReference type="NCBI Taxonomy" id="444060"/>
    <lineage>
        <taxon>Bacteria</taxon>
        <taxon>Bacillati</taxon>
        <taxon>Bacillota</taxon>
        <taxon>Bacilli</taxon>
        <taxon>Bacillales</taxon>
        <taxon>Bacillaceae</taxon>
        <taxon>Alkalicoccobacillus</taxon>
    </lineage>
</organism>
<keyword evidence="7" id="KW-1185">Reference proteome</keyword>
<sequence>MTIEFDPSKPIYRQIADYYYQKISSGELRPGDKLPSVRETAQSLRVNPNTASRSYLEMDREGVTFTKRGHGTFVTEDEEVVRELRVQLAQSHIKELIDYLYKLGFSNKQIKDQLDSLLETEDGETNAKNRTKKPL</sequence>
<evidence type="ECO:0000313" key="7">
    <source>
        <dbReference type="Proteomes" id="UP001203665"/>
    </source>
</evidence>
<dbReference type="PANTHER" id="PTHR38445">
    <property type="entry name" value="HTH-TYPE TRANSCRIPTIONAL REPRESSOR YTRA"/>
    <property type="match status" value="1"/>
</dbReference>
<feature type="compositionally biased region" description="Polar residues" evidence="4">
    <location>
        <begin position="39"/>
        <end position="50"/>
    </location>
</feature>
<evidence type="ECO:0000313" key="6">
    <source>
        <dbReference type="EMBL" id="MCM2675938.1"/>
    </source>
</evidence>
<dbReference type="EMBL" id="JAMQJY010000001">
    <property type="protein sequence ID" value="MCM2675938.1"/>
    <property type="molecule type" value="Genomic_DNA"/>
</dbReference>